<keyword evidence="3" id="KW-1133">Transmembrane helix</keyword>
<evidence type="ECO:0000256" key="4">
    <source>
        <dbReference type="ARBA" id="ARBA00023136"/>
    </source>
</evidence>
<dbReference type="Proteomes" id="UP001212411">
    <property type="component" value="Chromosome 1"/>
</dbReference>
<dbReference type="PANTHER" id="PTHR13608">
    <property type="entry name" value="ARMADILLO-LIKE HELICAL DOMAIN-CONTAINING PROTEIN 3"/>
    <property type="match status" value="1"/>
</dbReference>
<dbReference type="GO" id="GO:0016020">
    <property type="term" value="C:membrane"/>
    <property type="evidence" value="ECO:0007669"/>
    <property type="project" value="UniProtKB-SubCell"/>
</dbReference>
<evidence type="ECO:0000256" key="3">
    <source>
        <dbReference type="ARBA" id="ARBA00022989"/>
    </source>
</evidence>
<dbReference type="RefSeq" id="XP_056035822.1">
    <property type="nucleotide sequence ID" value="XM_056179774.1"/>
</dbReference>
<gene>
    <name evidence="6" type="ORF">SOMG_00981</name>
</gene>
<proteinExistence type="predicted"/>
<dbReference type="SUPFAM" id="SSF48371">
    <property type="entry name" value="ARM repeat"/>
    <property type="match status" value="1"/>
</dbReference>
<protein>
    <submittedName>
        <fullName evidence="6">Golgi to plasma membrane transport protein</fullName>
    </submittedName>
</protein>
<dbReference type="KEGG" id="som:SOMG_00981"/>
<evidence type="ECO:0000313" key="7">
    <source>
        <dbReference type="Proteomes" id="UP001212411"/>
    </source>
</evidence>
<keyword evidence="4" id="KW-0472">Membrane</keyword>
<evidence type="ECO:0000256" key="2">
    <source>
        <dbReference type="ARBA" id="ARBA00022692"/>
    </source>
</evidence>
<dbReference type="Pfam" id="PF08427">
    <property type="entry name" value="ARMH3_C"/>
    <property type="match status" value="1"/>
</dbReference>
<name>A0AAE9W8C2_9SCHI</name>
<sequence>MHKAATVDTTPKIVTLYKCLTNRYWTGYPDNVFWREFFLLSPRLQELKQILNKTSTQDFIYNGPKIHSMYLFAVDLLRSKDEHLRIHNALTTLQTFLSAMCDHKSSDANFSVYLLLGNIDSIDTQFSLFIQNLCNLIKTSENAQCLQDSLSFFLSFLATLYNSSLISHIYDSYDVFTTLVTTILHQKPGFELAIYALGLLSACDKFETVNTLRIHLSQITEEPFFEAILKFSAIQLIAIRDEYVAIKQDDPPVPSFFSFFTIRSSPSNPDAKQEQQFAALPDKRLVIFLTIYELCTCNKYFCKYLLQFQNQNNPDSPLSSLLSLSSYINVHQRQSKRTYHFSMLFLILFHILIDDPDTSSLLVQTDSESRVRMCLQRYPFPSFPTKPYVPIGYILDTCCLGIQHNAKLKISAPIYVLYLTFLHKSFALLAQNQIRLEYHWRELWRFLFSFLGFCNTLINSEFFNHAPPIVEALLNLLAYTVANADAFVDNTEEMVDLLYKLICNAQIFQSVSSKVKLKNKRAADYLLEVINFLSSKASESPDSSPEELMSIIKEVIELIPVAEQQVLSNIPPLRESNYRLFHKRVSRDMAELLRNV</sequence>
<dbReference type="PANTHER" id="PTHR13608:SF3">
    <property type="entry name" value="ARMADILLO-LIKE HELICAL DOMAIN-CONTAINING PROTEIN 3"/>
    <property type="match status" value="1"/>
</dbReference>
<dbReference type="EMBL" id="CP115611">
    <property type="protein sequence ID" value="WBW71579.1"/>
    <property type="molecule type" value="Genomic_DNA"/>
</dbReference>
<dbReference type="AlphaFoldDB" id="A0AAE9W8C2"/>
<dbReference type="InterPro" id="IPR039868">
    <property type="entry name" value="ARMD3-like"/>
</dbReference>
<comment type="subcellular location">
    <subcellularLocation>
        <location evidence="1">Membrane</location>
    </subcellularLocation>
</comment>
<dbReference type="GO" id="GO:0005829">
    <property type="term" value="C:cytosol"/>
    <property type="evidence" value="ECO:0007669"/>
    <property type="project" value="TreeGrafter"/>
</dbReference>
<evidence type="ECO:0000313" key="6">
    <source>
        <dbReference type="EMBL" id="WBW71579.1"/>
    </source>
</evidence>
<dbReference type="InterPro" id="IPR016024">
    <property type="entry name" value="ARM-type_fold"/>
</dbReference>
<dbReference type="SMART" id="SM01158">
    <property type="entry name" value="DUF1741"/>
    <property type="match status" value="1"/>
</dbReference>
<keyword evidence="2" id="KW-0812">Transmembrane</keyword>
<keyword evidence="7" id="KW-1185">Reference proteome</keyword>
<feature type="domain" description="Armadillo-like helical" evidence="5">
    <location>
        <begin position="382"/>
        <end position="596"/>
    </location>
</feature>
<dbReference type="InterPro" id="IPR013636">
    <property type="entry name" value="ARMH3_C"/>
</dbReference>
<dbReference type="GeneID" id="80874463"/>
<organism evidence="6 7">
    <name type="scientific">Schizosaccharomyces osmophilus</name>
    <dbReference type="NCBI Taxonomy" id="2545709"/>
    <lineage>
        <taxon>Eukaryota</taxon>
        <taxon>Fungi</taxon>
        <taxon>Dikarya</taxon>
        <taxon>Ascomycota</taxon>
        <taxon>Taphrinomycotina</taxon>
        <taxon>Schizosaccharomycetes</taxon>
        <taxon>Schizosaccharomycetales</taxon>
        <taxon>Schizosaccharomycetaceae</taxon>
        <taxon>Schizosaccharomyces</taxon>
    </lineage>
</organism>
<evidence type="ECO:0000256" key="1">
    <source>
        <dbReference type="ARBA" id="ARBA00004370"/>
    </source>
</evidence>
<reference evidence="6 7" key="1">
    <citation type="journal article" date="2023" name="G3 (Bethesda)">
        <title>A high-quality reference genome for the fission yeast Schizosaccharomyces osmophilus.</title>
        <authorList>
            <person name="Jia G.S."/>
            <person name="Zhang W.C."/>
            <person name="Liang Y."/>
            <person name="Liu X.H."/>
            <person name="Rhind N."/>
            <person name="Pidoux A."/>
            <person name="Brysch-Herzberg M."/>
            <person name="Du L.L."/>
        </authorList>
    </citation>
    <scope>NUCLEOTIDE SEQUENCE [LARGE SCALE GENOMIC DNA]</scope>
    <source>
        <strain evidence="6 7">CBS 15793</strain>
    </source>
</reference>
<accession>A0AAE9W8C2</accession>
<evidence type="ECO:0000259" key="5">
    <source>
        <dbReference type="SMART" id="SM01158"/>
    </source>
</evidence>